<dbReference type="HOGENOM" id="CLU_829135_0_0_1"/>
<evidence type="ECO:0000256" key="1">
    <source>
        <dbReference type="SAM" id="MobiDB-lite"/>
    </source>
</evidence>
<feature type="region of interest" description="Disordered" evidence="1">
    <location>
        <begin position="69"/>
        <end position="108"/>
    </location>
</feature>
<organism evidence="2 3">
    <name type="scientific">Collybiopsis luxurians FD-317 M1</name>
    <dbReference type="NCBI Taxonomy" id="944289"/>
    <lineage>
        <taxon>Eukaryota</taxon>
        <taxon>Fungi</taxon>
        <taxon>Dikarya</taxon>
        <taxon>Basidiomycota</taxon>
        <taxon>Agaricomycotina</taxon>
        <taxon>Agaricomycetes</taxon>
        <taxon>Agaricomycetidae</taxon>
        <taxon>Agaricales</taxon>
        <taxon>Marasmiineae</taxon>
        <taxon>Omphalotaceae</taxon>
        <taxon>Collybiopsis</taxon>
        <taxon>Collybiopsis luxurians</taxon>
    </lineage>
</organism>
<keyword evidence="3" id="KW-1185">Reference proteome</keyword>
<evidence type="ECO:0000313" key="2">
    <source>
        <dbReference type="EMBL" id="KIK60748.1"/>
    </source>
</evidence>
<sequence>MRTLYFMQQNHHHRVFLYPPIFEFSVLYGRYSPHSLFPYPKSVAQNQISLRPNLQRLLMRCFVTFKSDSSFSTSSRDRNLSPNQRPTSIESQSHHPFASAPASVPTIPPATSAMTTTTFFTTSESPFFALASRLAFPNNYPLGRFDVDLDGFGEGMGAGSGARRGRGFGWSTRSERTRTRFAPSSSFRHVATHQIEDSDYVGGRGVDENSSQRYIPRGKKEEAVEEEDGERSVSGAVGGSDEGESPGNTDLHLVSYTPYLCLRQRHPLRLGFWCKRELPLPYSPLVRDGQRGSQISPSESVGNHEPELNAICVDPAVPIEVFAAERVLARCAVAE</sequence>
<gene>
    <name evidence="2" type="ORF">GYMLUDRAFT_243927</name>
</gene>
<reference evidence="2 3" key="1">
    <citation type="submission" date="2014-04" db="EMBL/GenBank/DDBJ databases">
        <title>Evolutionary Origins and Diversification of the Mycorrhizal Mutualists.</title>
        <authorList>
            <consortium name="DOE Joint Genome Institute"/>
            <consortium name="Mycorrhizal Genomics Consortium"/>
            <person name="Kohler A."/>
            <person name="Kuo A."/>
            <person name="Nagy L.G."/>
            <person name="Floudas D."/>
            <person name="Copeland A."/>
            <person name="Barry K.W."/>
            <person name="Cichocki N."/>
            <person name="Veneault-Fourrey C."/>
            <person name="LaButti K."/>
            <person name="Lindquist E.A."/>
            <person name="Lipzen A."/>
            <person name="Lundell T."/>
            <person name="Morin E."/>
            <person name="Murat C."/>
            <person name="Riley R."/>
            <person name="Ohm R."/>
            <person name="Sun H."/>
            <person name="Tunlid A."/>
            <person name="Henrissat B."/>
            <person name="Grigoriev I.V."/>
            <person name="Hibbett D.S."/>
            <person name="Martin F."/>
        </authorList>
    </citation>
    <scope>NUCLEOTIDE SEQUENCE [LARGE SCALE GENOMIC DNA]</scope>
    <source>
        <strain evidence="2 3">FD-317 M1</strain>
    </source>
</reference>
<dbReference type="EMBL" id="KN834773">
    <property type="protein sequence ID" value="KIK60748.1"/>
    <property type="molecule type" value="Genomic_DNA"/>
</dbReference>
<proteinExistence type="predicted"/>
<feature type="region of interest" description="Disordered" evidence="1">
    <location>
        <begin position="200"/>
        <end position="248"/>
    </location>
</feature>
<feature type="compositionally biased region" description="Polar residues" evidence="1">
    <location>
        <begin position="80"/>
        <end position="91"/>
    </location>
</feature>
<protein>
    <submittedName>
        <fullName evidence="2">Uncharacterized protein</fullName>
    </submittedName>
</protein>
<accession>A0A0D0CX37</accession>
<dbReference type="Proteomes" id="UP000053593">
    <property type="component" value="Unassembled WGS sequence"/>
</dbReference>
<dbReference type="AlphaFoldDB" id="A0A0D0CX37"/>
<evidence type="ECO:0000313" key="3">
    <source>
        <dbReference type="Proteomes" id="UP000053593"/>
    </source>
</evidence>
<name>A0A0D0CX37_9AGAR</name>